<keyword evidence="3" id="KW-0677">Repeat</keyword>
<dbReference type="InterPro" id="IPR001632">
    <property type="entry name" value="WD40_G-protein_beta-like"/>
</dbReference>
<evidence type="ECO:0000256" key="5">
    <source>
        <dbReference type="ARBA" id="ARBA00061016"/>
    </source>
</evidence>
<evidence type="ECO:0000259" key="7">
    <source>
        <dbReference type="Pfam" id="PF08154"/>
    </source>
</evidence>
<evidence type="ECO:0000256" key="3">
    <source>
        <dbReference type="ARBA" id="ARBA00022737"/>
    </source>
</evidence>
<feature type="repeat" description="WD" evidence="6">
    <location>
        <begin position="438"/>
        <end position="471"/>
    </location>
</feature>
<dbReference type="PRINTS" id="PR00320">
    <property type="entry name" value="GPROTEINBRPT"/>
</dbReference>
<evidence type="ECO:0000313" key="9">
    <source>
        <dbReference type="WBParaSite" id="PTRK_0000756500.1"/>
    </source>
</evidence>
<feature type="repeat" description="WD" evidence="6">
    <location>
        <begin position="354"/>
        <end position="395"/>
    </location>
</feature>
<dbReference type="Pfam" id="PF08154">
    <property type="entry name" value="NLE"/>
    <property type="match status" value="1"/>
</dbReference>
<evidence type="ECO:0000256" key="4">
    <source>
        <dbReference type="ARBA" id="ARBA00023242"/>
    </source>
</evidence>
<feature type="repeat" description="WD" evidence="6">
    <location>
        <begin position="101"/>
        <end position="142"/>
    </location>
</feature>
<dbReference type="GO" id="GO:0000027">
    <property type="term" value="P:ribosomal large subunit assembly"/>
    <property type="evidence" value="ECO:0007669"/>
    <property type="project" value="TreeGrafter"/>
</dbReference>
<dbReference type="SMART" id="SM00320">
    <property type="entry name" value="WD40"/>
    <property type="match status" value="8"/>
</dbReference>
<evidence type="ECO:0000256" key="2">
    <source>
        <dbReference type="ARBA" id="ARBA00022574"/>
    </source>
</evidence>
<dbReference type="InterPro" id="IPR019775">
    <property type="entry name" value="WD40_repeat_CS"/>
</dbReference>
<keyword evidence="8" id="KW-1185">Reference proteome</keyword>
<feature type="domain" description="NLE" evidence="7">
    <location>
        <begin position="6"/>
        <end position="67"/>
    </location>
</feature>
<proteinExistence type="inferred from homology"/>
<comment type="subcellular location">
    <subcellularLocation>
        <location evidence="1">Nucleus</location>
        <location evidence="1">Nucleolus</location>
    </subcellularLocation>
</comment>
<dbReference type="InterPro" id="IPR036322">
    <property type="entry name" value="WD40_repeat_dom_sf"/>
</dbReference>
<dbReference type="InterPro" id="IPR012972">
    <property type="entry name" value="NLE"/>
</dbReference>
<dbReference type="Proteomes" id="UP000038045">
    <property type="component" value="Unplaced"/>
</dbReference>
<comment type="similarity">
    <text evidence="5">Belongs to the NLE1/RSA4 family.</text>
</comment>
<evidence type="ECO:0000313" key="8">
    <source>
        <dbReference type="Proteomes" id="UP000038045"/>
    </source>
</evidence>
<sequence>MADETIIVEFVNENKETLNDAPLLLPVSATNAQLQALVNQLLENEDPVPIDFRTEDGTNIESSIIESIEKDKLNTEIGIKLIYFPQAVFKVNPVTRCTSTLPGHGEPVISVQFSPDGRNLASGSGDKTVRMWDVLTEMPKYTLTTHKHWVLCISWSPNGKKLASACKNGQICLWNPVDGKQIGPTLNGHKQWVTSLSWQPAHQDPESRLLASSGKDGSIRIWDTILFQTVRVLSGHTASVTCVKWGGEGLIYSASQDRTIKVWRATDGILCKTLTGHAHWVNTLALNTDYVLRTGAFDLKNDCLSIPEDQVKEKALERYNAAKGIEHEKLVSGSDDFTMFLWEPFDNKKPIGRMTGHQQLVNQVLFSPDSRYIASASFDKSIKIWDGKTGKYVTSLRGHVQAVYQISWSADSRLLVSGSADSTLKVWNMKNKGLMIDLPGHGSDVFAVDWSPDGERVASGGKDKVLKIWRQ</sequence>
<dbReference type="GO" id="GO:0005730">
    <property type="term" value="C:nucleolus"/>
    <property type="evidence" value="ECO:0007669"/>
    <property type="project" value="UniProtKB-SubCell"/>
</dbReference>
<feature type="repeat" description="WD" evidence="6">
    <location>
        <begin position="186"/>
        <end position="223"/>
    </location>
</feature>
<dbReference type="PROSITE" id="PS50082">
    <property type="entry name" value="WD_REPEATS_2"/>
    <property type="match status" value="7"/>
</dbReference>
<dbReference type="Gene3D" id="2.130.10.10">
    <property type="entry name" value="YVTN repeat-like/Quinoprotein amine dehydrogenase"/>
    <property type="match status" value="1"/>
</dbReference>
<keyword evidence="4" id="KW-0539">Nucleus</keyword>
<feature type="repeat" description="WD" evidence="6">
    <location>
        <begin position="396"/>
        <end position="437"/>
    </location>
</feature>
<dbReference type="PRINTS" id="PR00319">
    <property type="entry name" value="GPROTEINB"/>
</dbReference>
<name>A0A0N4ZI08_PARTI</name>
<dbReference type="AlphaFoldDB" id="A0A0N4ZI08"/>
<dbReference type="Pfam" id="PF00400">
    <property type="entry name" value="WD40"/>
    <property type="match status" value="7"/>
</dbReference>
<organism evidence="8 9">
    <name type="scientific">Parastrongyloides trichosuri</name>
    <name type="common">Possum-specific nematode worm</name>
    <dbReference type="NCBI Taxonomy" id="131310"/>
    <lineage>
        <taxon>Eukaryota</taxon>
        <taxon>Metazoa</taxon>
        <taxon>Ecdysozoa</taxon>
        <taxon>Nematoda</taxon>
        <taxon>Chromadorea</taxon>
        <taxon>Rhabditida</taxon>
        <taxon>Tylenchina</taxon>
        <taxon>Panagrolaimomorpha</taxon>
        <taxon>Strongyloidoidea</taxon>
        <taxon>Strongyloididae</taxon>
        <taxon>Parastrongyloides</taxon>
    </lineage>
</organism>
<dbReference type="InterPro" id="IPR015943">
    <property type="entry name" value="WD40/YVTN_repeat-like_dom_sf"/>
</dbReference>
<keyword evidence="2 6" id="KW-0853">WD repeat</keyword>
<dbReference type="STRING" id="131310.A0A0N4ZI08"/>
<accession>A0A0N4ZI08</accession>
<feature type="repeat" description="WD" evidence="6">
    <location>
        <begin position="143"/>
        <end position="175"/>
    </location>
</feature>
<dbReference type="WBParaSite" id="PTRK_0000756500.1">
    <property type="protein sequence ID" value="PTRK_0000756500.1"/>
    <property type="gene ID" value="PTRK_0000756500"/>
</dbReference>
<reference evidence="9" key="1">
    <citation type="submission" date="2017-02" db="UniProtKB">
        <authorList>
            <consortium name="WormBaseParasite"/>
        </authorList>
    </citation>
    <scope>IDENTIFICATION</scope>
</reference>
<dbReference type="InterPro" id="IPR020472">
    <property type="entry name" value="WD40_PAC1"/>
</dbReference>
<feature type="repeat" description="WD" evidence="6">
    <location>
        <begin position="233"/>
        <end position="263"/>
    </location>
</feature>
<dbReference type="PANTHER" id="PTHR19848">
    <property type="entry name" value="WD40 REPEAT PROTEIN"/>
    <property type="match status" value="1"/>
</dbReference>
<dbReference type="PANTHER" id="PTHR19848:SF0">
    <property type="entry name" value="NOTCHLESS PROTEIN HOMOLOG 1"/>
    <property type="match status" value="1"/>
</dbReference>
<evidence type="ECO:0000256" key="1">
    <source>
        <dbReference type="ARBA" id="ARBA00004604"/>
    </source>
</evidence>
<dbReference type="FunFam" id="2.130.10.10:FF:000092">
    <property type="entry name" value="notchless protein homolog"/>
    <property type="match status" value="1"/>
</dbReference>
<dbReference type="SUPFAM" id="SSF50978">
    <property type="entry name" value="WD40 repeat-like"/>
    <property type="match status" value="1"/>
</dbReference>
<dbReference type="CDD" id="cd00200">
    <property type="entry name" value="WD40"/>
    <property type="match status" value="1"/>
</dbReference>
<dbReference type="PROSITE" id="PS50294">
    <property type="entry name" value="WD_REPEATS_REGION"/>
    <property type="match status" value="7"/>
</dbReference>
<dbReference type="PROSITE" id="PS00678">
    <property type="entry name" value="WD_REPEATS_1"/>
    <property type="match status" value="2"/>
</dbReference>
<dbReference type="GO" id="GO:0007219">
    <property type="term" value="P:Notch signaling pathway"/>
    <property type="evidence" value="ECO:0007669"/>
    <property type="project" value="TreeGrafter"/>
</dbReference>
<protein>
    <submittedName>
        <fullName evidence="9">WD_REPEATS_REGION domain-containing protein</fullName>
    </submittedName>
</protein>
<evidence type="ECO:0000256" key="6">
    <source>
        <dbReference type="PROSITE-ProRule" id="PRU00221"/>
    </source>
</evidence>
<dbReference type="InterPro" id="IPR001680">
    <property type="entry name" value="WD40_rpt"/>
</dbReference>